<protein>
    <submittedName>
        <fullName evidence="3">LysM domain-containing protein</fullName>
    </submittedName>
</protein>
<gene>
    <name evidence="3" type="ORF">BCF74_13711</name>
</gene>
<dbReference type="RefSeq" id="WP_170070278.1">
    <property type="nucleotide sequence ID" value="NZ_PVTI01000037.1"/>
</dbReference>
<proteinExistence type="predicted"/>
<organism evidence="3 4">
    <name type="scientific">Knoellia remsis</name>
    <dbReference type="NCBI Taxonomy" id="407159"/>
    <lineage>
        <taxon>Bacteria</taxon>
        <taxon>Bacillati</taxon>
        <taxon>Actinomycetota</taxon>
        <taxon>Actinomycetes</taxon>
        <taxon>Micrococcales</taxon>
        <taxon>Intrasporangiaceae</taxon>
        <taxon>Knoellia</taxon>
    </lineage>
</organism>
<dbReference type="Proteomes" id="UP000237822">
    <property type="component" value="Unassembled WGS sequence"/>
</dbReference>
<evidence type="ECO:0000313" key="3">
    <source>
        <dbReference type="EMBL" id="PRY50930.1"/>
    </source>
</evidence>
<name>A0A2T0TZ55_9MICO</name>
<dbReference type="InterPro" id="IPR018392">
    <property type="entry name" value="LysM"/>
</dbReference>
<keyword evidence="1" id="KW-1133">Transmembrane helix</keyword>
<sequence length="136" mass="13585">MSAAVALDPAVGYAGAPAPRPTRRPQRPRLVLVPTGDAVPAAARPALRLTRAGRLAITTTVLLAAAVAAFLGLTGGAAASSAPVTVTVQPGQTLSQIAAEHLAGQSVASAVAELQLANDLRTAQVQVGQTLVIPQD</sequence>
<dbReference type="AlphaFoldDB" id="A0A2T0TZ55"/>
<dbReference type="CDD" id="cd00118">
    <property type="entry name" value="LysM"/>
    <property type="match status" value="1"/>
</dbReference>
<evidence type="ECO:0000259" key="2">
    <source>
        <dbReference type="PROSITE" id="PS51782"/>
    </source>
</evidence>
<dbReference type="InterPro" id="IPR036779">
    <property type="entry name" value="LysM_dom_sf"/>
</dbReference>
<feature type="domain" description="LysM" evidence="2">
    <location>
        <begin position="84"/>
        <end position="133"/>
    </location>
</feature>
<keyword evidence="1" id="KW-0812">Transmembrane</keyword>
<evidence type="ECO:0000256" key="1">
    <source>
        <dbReference type="SAM" id="Phobius"/>
    </source>
</evidence>
<dbReference type="EMBL" id="PVTI01000037">
    <property type="protein sequence ID" value="PRY50930.1"/>
    <property type="molecule type" value="Genomic_DNA"/>
</dbReference>
<reference evidence="3 4" key="1">
    <citation type="submission" date="2018-03" db="EMBL/GenBank/DDBJ databases">
        <title>Genomic Encyclopedia of Archaeal and Bacterial Type Strains, Phase II (KMG-II): from individual species to whole genera.</title>
        <authorList>
            <person name="Goeker M."/>
        </authorList>
    </citation>
    <scope>NUCLEOTIDE SEQUENCE [LARGE SCALE GENOMIC DNA]</scope>
    <source>
        <strain evidence="3 4">ATCC BAA-1496</strain>
    </source>
</reference>
<dbReference type="SMART" id="SM00257">
    <property type="entry name" value="LysM"/>
    <property type="match status" value="1"/>
</dbReference>
<evidence type="ECO:0000313" key="4">
    <source>
        <dbReference type="Proteomes" id="UP000237822"/>
    </source>
</evidence>
<comment type="caution">
    <text evidence="3">The sequence shown here is derived from an EMBL/GenBank/DDBJ whole genome shotgun (WGS) entry which is preliminary data.</text>
</comment>
<dbReference type="Pfam" id="PF01476">
    <property type="entry name" value="LysM"/>
    <property type="match status" value="1"/>
</dbReference>
<keyword evidence="4" id="KW-1185">Reference proteome</keyword>
<dbReference type="PROSITE" id="PS51782">
    <property type="entry name" value="LYSM"/>
    <property type="match status" value="1"/>
</dbReference>
<accession>A0A2T0TZ55</accession>
<keyword evidence="1" id="KW-0472">Membrane</keyword>
<feature type="transmembrane region" description="Helical" evidence="1">
    <location>
        <begin position="55"/>
        <end position="79"/>
    </location>
</feature>
<dbReference type="SUPFAM" id="SSF54106">
    <property type="entry name" value="LysM domain"/>
    <property type="match status" value="1"/>
</dbReference>
<dbReference type="Gene3D" id="3.10.350.10">
    <property type="entry name" value="LysM domain"/>
    <property type="match status" value="1"/>
</dbReference>